<sequence length="389" mass="41877">MKEALVGPGPRVQIVDSPIPEPNPDQLLIKVVVSGSNPKDWKIPEIWTDKPTNEGDDIAGIVEKVGANVFEFKPGDRVAAFHQMRTPHGSYAEYAIAWQHTTFHIPAKISFEEAAAIPLAAMTAAIGLYNYLGLPQPWSPPSAAAAASSTPLLIYGAATSVGFYALQLALRSNIHPLICVAGRACDYVRPLLDPSKGDVVLDYRQGDEALVRAIVEAAHARPPQQQQQQQEQQQQEQPQQPQQKRKPLRHVLDAVSEGSSVGNIGNVFRALAAGAEEADLGPEAPPPPAPPSAGRVTFVLSGEKKGLPEGVEHSITMVGDVHKAAKDFGYVYFRYFARGLQEGWFRPHRTEVVPGGLGGVQTALANLKAGKASAVKYVFRIDETEGVGK</sequence>
<feature type="compositionally biased region" description="Low complexity" evidence="3">
    <location>
        <begin position="222"/>
        <end position="242"/>
    </location>
</feature>
<evidence type="ECO:0000259" key="4">
    <source>
        <dbReference type="SMART" id="SM00829"/>
    </source>
</evidence>
<dbReference type="RefSeq" id="XP_070919426.1">
    <property type="nucleotide sequence ID" value="XM_071063325.1"/>
</dbReference>
<dbReference type="CDD" id="cd08249">
    <property type="entry name" value="enoyl_reductase_like"/>
    <property type="match status" value="1"/>
</dbReference>
<dbReference type="Pfam" id="PF08240">
    <property type="entry name" value="ADH_N"/>
    <property type="match status" value="1"/>
</dbReference>
<dbReference type="Proteomes" id="UP001628179">
    <property type="component" value="Unassembled WGS sequence"/>
</dbReference>
<keyword evidence="6" id="KW-1185">Reference proteome</keyword>
<comment type="caution">
    <text evidence="5">The sequence shown here is derived from an EMBL/GenBank/DDBJ whole genome shotgun (WGS) entry which is preliminary data.</text>
</comment>
<evidence type="ECO:0000256" key="2">
    <source>
        <dbReference type="ARBA" id="ARBA00023002"/>
    </source>
</evidence>
<dbReference type="SMART" id="SM00829">
    <property type="entry name" value="PKS_ER"/>
    <property type="match status" value="1"/>
</dbReference>
<comment type="similarity">
    <text evidence="1">Belongs to the zinc-containing alcohol dehydrogenase family.</text>
</comment>
<dbReference type="GeneID" id="98178648"/>
<dbReference type="PANTHER" id="PTHR45348:SF5">
    <property type="entry name" value="OXIDOREDUCTASE, PUTATIVE (AFU_ORTHOLOGUE AFUA_8G01420)-RELATED"/>
    <property type="match status" value="1"/>
</dbReference>
<keyword evidence="2" id="KW-0560">Oxidoreductase</keyword>
<dbReference type="PANTHER" id="PTHR45348">
    <property type="entry name" value="HYPOTHETICAL OXIDOREDUCTASE (EUROFUNG)"/>
    <property type="match status" value="1"/>
</dbReference>
<feature type="region of interest" description="Disordered" evidence="3">
    <location>
        <begin position="219"/>
        <end position="248"/>
    </location>
</feature>
<dbReference type="InterPro" id="IPR020843">
    <property type="entry name" value="ER"/>
</dbReference>
<dbReference type="SUPFAM" id="SSF50129">
    <property type="entry name" value="GroES-like"/>
    <property type="match status" value="1"/>
</dbReference>
<evidence type="ECO:0000256" key="1">
    <source>
        <dbReference type="ARBA" id="ARBA00008072"/>
    </source>
</evidence>
<evidence type="ECO:0000313" key="6">
    <source>
        <dbReference type="Proteomes" id="UP001628179"/>
    </source>
</evidence>
<dbReference type="InterPro" id="IPR011032">
    <property type="entry name" value="GroES-like_sf"/>
</dbReference>
<organism evidence="5 6">
    <name type="scientific">Madurella fahalii</name>
    <dbReference type="NCBI Taxonomy" id="1157608"/>
    <lineage>
        <taxon>Eukaryota</taxon>
        <taxon>Fungi</taxon>
        <taxon>Dikarya</taxon>
        <taxon>Ascomycota</taxon>
        <taxon>Pezizomycotina</taxon>
        <taxon>Sordariomycetes</taxon>
        <taxon>Sordariomycetidae</taxon>
        <taxon>Sordariales</taxon>
        <taxon>Sordariales incertae sedis</taxon>
        <taxon>Madurella</taxon>
    </lineage>
</organism>
<reference evidence="5 6" key="1">
    <citation type="submission" date="2024-09" db="EMBL/GenBank/DDBJ databases">
        <title>Itraconazole resistance in Madurella fahalii resulting from another homologue of gene encoding cytochrome P450 14-alpha sterol demethylase (CYP51).</title>
        <authorList>
            <person name="Yoshioka I."/>
            <person name="Fahal A.H."/>
            <person name="Kaneko S."/>
            <person name="Yaguchi T."/>
        </authorList>
    </citation>
    <scope>NUCLEOTIDE SEQUENCE [LARGE SCALE GENOMIC DNA]</scope>
    <source>
        <strain evidence="5 6">IFM 68171</strain>
    </source>
</reference>
<dbReference type="Gene3D" id="3.90.180.10">
    <property type="entry name" value="Medium-chain alcohol dehydrogenases, catalytic domain"/>
    <property type="match status" value="1"/>
</dbReference>
<proteinExistence type="inferred from homology"/>
<dbReference type="InterPro" id="IPR013154">
    <property type="entry name" value="ADH-like_N"/>
</dbReference>
<name>A0ABQ0GJ23_9PEZI</name>
<gene>
    <name evidence="5" type="ORF">MFIFM68171_07905</name>
</gene>
<protein>
    <recommendedName>
        <fullName evidence="4">Enoyl reductase (ER) domain-containing protein</fullName>
    </recommendedName>
</protein>
<feature type="domain" description="Enoyl reductase (ER)" evidence="4">
    <location>
        <begin position="9"/>
        <end position="274"/>
    </location>
</feature>
<accession>A0ABQ0GJ23</accession>
<evidence type="ECO:0000313" key="5">
    <source>
        <dbReference type="EMBL" id="GAB1317695.1"/>
    </source>
</evidence>
<dbReference type="EMBL" id="BAAFSV010000004">
    <property type="protein sequence ID" value="GAB1317695.1"/>
    <property type="molecule type" value="Genomic_DNA"/>
</dbReference>
<dbReference type="InterPro" id="IPR047122">
    <property type="entry name" value="Trans-enoyl_RdTase-like"/>
</dbReference>
<dbReference type="Gene3D" id="3.40.50.720">
    <property type="entry name" value="NAD(P)-binding Rossmann-like Domain"/>
    <property type="match status" value="1"/>
</dbReference>
<evidence type="ECO:0000256" key="3">
    <source>
        <dbReference type="SAM" id="MobiDB-lite"/>
    </source>
</evidence>